<evidence type="ECO:0000256" key="1">
    <source>
        <dbReference type="SAM" id="Coils"/>
    </source>
</evidence>
<keyword evidence="2" id="KW-1133">Transmembrane helix</keyword>
<keyword evidence="4" id="KW-1185">Reference proteome</keyword>
<keyword evidence="1" id="KW-0175">Coiled coil</keyword>
<protein>
    <submittedName>
        <fullName evidence="3">Uncharacterized protein</fullName>
    </submittedName>
</protein>
<name>A0AAW9R7H6_9GAMM</name>
<keyword evidence="2" id="KW-0472">Membrane</keyword>
<dbReference type="RefSeq" id="WP_354694396.1">
    <property type="nucleotide sequence ID" value="NZ_JAZHOG010000003.1"/>
</dbReference>
<dbReference type="AlphaFoldDB" id="A0AAW9R7H6"/>
<keyword evidence="2" id="KW-0812">Transmembrane</keyword>
<evidence type="ECO:0000313" key="4">
    <source>
        <dbReference type="Proteomes" id="UP001359886"/>
    </source>
</evidence>
<accession>A0AAW9R7H6</accession>
<proteinExistence type="predicted"/>
<feature type="coiled-coil region" evidence="1">
    <location>
        <begin position="29"/>
        <end position="59"/>
    </location>
</feature>
<sequence>MEPASEVTEILRRIEANQREQLAQQKHALDIQQQQFDMARRQFERAEKLQDRAERLQESGAAMMGLARKSLVIVLPVVIVLIIYLTWLIFR</sequence>
<feature type="transmembrane region" description="Helical" evidence="2">
    <location>
        <begin position="71"/>
        <end position="90"/>
    </location>
</feature>
<gene>
    <name evidence="3" type="ORF">V3330_05520</name>
</gene>
<evidence type="ECO:0000313" key="3">
    <source>
        <dbReference type="EMBL" id="MEJ8567077.1"/>
    </source>
</evidence>
<organism evidence="3 4">
    <name type="scientific">Elongatibacter sediminis</name>
    <dbReference type="NCBI Taxonomy" id="3119006"/>
    <lineage>
        <taxon>Bacteria</taxon>
        <taxon>Pseudomonadati</taxon>
        <taxon>Pseudomonadota</taxon>
        <taxon>Gammaproteobacteria</taxon>
        <taxon>Chromatiales</taxon>
        <taxon>Wenzhouxiangellaceae</taxon>
        <taxon>Elongatibacter</taxon>
    </lineage>
</organism>
<dbReference type="Proteomes" id="UP001359886">
    <property type="component" value="Unassembled WGS sequence"/>
</dbReference>
<reference evidence="3 4" key="1">
    <citation type="submission" date="2024-02" db="EMBL/GenBank/DDBJ databases">
        <title>A novel Wenzhouxiangellaceae bacterium, isolated from coastal sediments.</title>
        <authorList>
            <person name="Du Z.-J."/>
            <person name="Ye Y.-Q."/>
            <person name="Zhang X.-Y."/>
        </authorList>
    </citation>
    <scope>NUCLEOTIDE SEQUENCE [LARGE SCALE GENOMIC DNA]</scope>
    <source>
        <strain evidence="3 4">CH-27</strain>
    </source>
</reference>
<evidence type="ECO:0000256" key="2">
    <source>
        <dbReference type="SAM" id="Phobius"/>
    </source>
</evidence>
<comment type="caution">
    <text evidence="3">The sequence shown here is derived from an EMBL/GenBank/DDBJ whole genome shotgun (WGS) entry which is preliminary data.</text>
</comment>
<dbReference type="EMBL" id="JAZHOG010000003">
    <property type="protein sequence ID" value="MEJ8567077.1"/>
    <property type="molecule type" value="Genomic_DNA"/>
</dbReference>